<dbReference type="SUPFAM" id="SSF51430">
    <property type="entry name" value="NAD(P)-linked oxidoreductase"/>
    <property type="match status" value="1"/>
</dbReference>
<evidence type="ECO:0000259" key="1">
    <source>
        <dbReference type="Pfam" id="PF00248"/>
    </source>
</evidence>
<dbReference type="Gene3D" id="3.20.20.100">
    <property type="entry name" value="NADP-dependent oxidoreductase domain"/>
    <property type="match status" value="1"/>
</dbReference>
<name>A0A239DY70_9ACTN</name>
<dbReference type="AlphaFoldDB" id="A0A239DY70"/>
<evidence type="ECO:0000313" key="2">
    <source>
        <dbReference type="EMBL" id="SNS37297.1"/>
    </source>
</evidence>
<accession>A0A239DY70</accession>
<feature type="domain" description="NADP-dependent oxidoreductase" evidence="1">
    <location>
        <begin position="19"/>
        <end position="266"/>
    </location>
</feature>
<reference evidence="2 3" key="1">
    <citation type="submission" date="2017-06" db="EMBL/GenBank/DDBJ databases">
        <authorList>
            <person name="Kim H.J."/>
            <person name="Triplett B.A."/>
        </authorList>
    </citation>
    <scope>NUCLEOTIDE SEQUENCE [LARGE SCALE GENOMIC DNA]</scope>
    <source>
        <strain evidence="2 3">CGMCC 4.1858</strain>
    </source>
</reference>
<dbReference type="PRINTS" id="PR00069">
    <property type="entry name" value="ALDKETRDTASE"/>
</dbReference>
<protein>
    <submittedName>
        <fullName evidence="2">Aldo/keto reductase</fullName>
    </submittedName>
</protein>
<dbReference type="InterPro" id="IPR020471">
    <property type="entry name" value="AKR"/>
</dbReference>
<dbReference type="Proteomes" id="UP000198280">
    <property type="component" value="Unassembled WGS sequence"/>
</dbReference>
<dbReference type="RefSeq" id="WP_245938794.1">
    <property type="nucleotide sequence ID" value="NZ_FZOF01000005.1"/>
</dbReference>
<evidence type="ECO:0000313" key="3">
    <source>
        <dbReference type="Proteomes" id="UP000198280"/>
    </source>
</evidence>
<dbReference type="PANTHER" id="PTHR43638">
    <property type="entry name" value="OXIDOREDUCTASE, ALDO/KETO REDUCTASE FAMILY PROTEIN"/>
    <property type="match status" value="1"/>
</dbReference>
<dbReference type="InterPro" id="IPR036812">
    <property type="entry name" value="NAD(P)_OxRdtase_dom_sf"/>
</dbReference>
<sequence>MAAASMRTVRLSSRDVPALGQGTWYLGEDPGRRREEVAALRLGLDLGMSIVDTAEMYGDGASEELVGEAIAGRRAEVFLVSKVLPDHADRRGVAAACEASLRRLRTDILDLYLLHWRGRHPLQETLAGFTELMAAGKIRTWGVSNLDAGEMAELAAVPGGSAVAVDQVLYNLTRRGIEWDLLPWCRRNRAGVMAYSPVEQGRLLRSAPLRAVADGLGATPAQVALAWVLEQGVAAIPRSGRPEHVRENRAAVDLRLPPDALAALDAAFPPPRGPVPLEVL</sequence>
<dbReference type="Pfam" id="PF00248">
    <property type="entry name" value="Aldo_ket_red"/>
    <property type="match status" value="1"/>
</dbReference>
<gene>
    <name evidence="2" type="ORF">SAMN05216252_105218</name>
</gene>
<organism evidence="2 3">
    <name type="scientific">Actinacidiphila glaucinigra</name>
    <dbReference type="NCBI Taxonomy" id="235986"/>
    <lineage>
        <taxon>Bacteria</taxon>
        <taxon>Bacillati</taxon>
        <taxon>Actinomycetota</taxon>
        <taxon>Actinomycetes</taxon>
        <taxon>Kitasatosporales</taxon>
        <taxon>Streptomycetaceae</taxon>
        <taxon>Actinacidiphila</taxon>
    </lineage>
</organism>
<proteinExistence type="predicted"/>
<dbReference type="EMBL" id="FZOF01000005">
    <property type="protein sequence ID" value="SNS37297.1"/>
    <property type="molecule type" value="Genomic_DNA"/>
</dbReference>
<keyword evidence="3" id="KW-1185">Reference proteome</keyword>
<dbReference type="InterPro" id="IPR023210">
    <property type="entry name" value="NADP_OxRdtase_dom"/>
</dbReference>
<dbReference type="CDD" id="cd19138">
    <property type="entry name" value="AKR_YeaE"/>
    <property type="match status" value="1"/>
</dbReference>
<dbReference type="GO" id="GO:0016491">
    <property type="term" value="F:oxidoreductase activity"/>
    <property type="evidence" value="ECO:0007669"/>
    <property type="project" value="InterPro"/>
</dbReference>
<dbReference type="PANTHER" id="PTHR43638:SF3">
    <property type="entry name" value="ALDEHYDE REDUCTASE"/>
    <property type="match status" value="1"/>
</dbReference>